<organism evidence="1 2">
    <name type="scientific">Pyrocoelia pectoralis</name>
    <dbReference type="NCBI Taxonomy" id="417401"/>
    <lineage>
        <taxon>Eukaryota</taxon>
        <taxon>Metazoa</taxon>
        <taxon>Ecdysozoa</taxon>
        <taxon>Arthropoda</taxon>
        <taxon>Hexapoda</taxon>
        <taxon>Insecta</taxon>
        <taxon>Pterygota</taxon>
        <taxon>Neoptera</taxon>
        <taxon>Endopterygota</taxon>
        <taxon>Coleoptera</taxon>
        <taxon>Polyphaga</taxon>
        <taxon>Elateriformia</taxon>
        <taxon>Elateroidea</taxon>
        <taxon>Lampyridae</taxon>
        <taxon>Lampyrinae</taxon>
        <taxon>Pyrocoelia</taxon>
    </lineage>
</organism>
<protein>
    <submittedName>
        <fullName evidence="1">Uncharacterized protein</fullName>
    </submittedName>
</protein>
<dbReference type="AlphaFoldDB" id="A0AAN7V7N8"/>
<evidence type="ECO:0000313" key="2">
    <source>
        <dbReference type="Proteomes" id="UP001329430"/>
    </source>
</evidence>
<proteinExistence type="predicted"/>
<reference evidence="1 2" key="1">
    <citation type="journal article" date="2024" name="Insects">
        <title>An Improved Chromosome-Level Genome Assembly of the Firefly Pyrocoelia pectoralis.</title>
        <authorList>
            <person name="Fu X."/>
            <person name="Meyer-Rochow V.B."/>
            <person name="Ballantyne L."/>
            <person name="Zhu X."/>
        </authorList>
    </citation>
    <scope>NUCLEOTIDE SEQUENCE [LARGE SCALE GENOMIC DNA]</scope>
    <source>
        <strain evidence="1">XCY_ONT2</strain>
    </source>
</reference>
<gene>
    <name evidence="1" type="ORF">RI129_007240</name>
</gene>
<dbReference type="PANTHER" id="PTHR46409">
    <property type="entry name" value="HTH PSQ-TYPE DOMAIN-CONTAINING PROTEIN"/>
    <property type="match status" value="1"/>
</dbReference>
<comment type="caution">
    <text evidence="1">The sequence shown here is derived from an EMBL/GenBank/DDBJ whole genome shotgun (WGS) entry which is preliminary data.</text>
</comment>
<evidence type="ECO:0000313" key="1">
    <source>
        <dbReference type="EMBL" id="KAK5643395.1"/>
    </source>
</evidence>
<sequence>MMTDTRQTIRELALRRIMKARQERKLQTKIRQFVVPTINFEAKDYIDLIDWSNITVTEPPVTKFLTDTEIQNFIESGDHSKITFPRFPCHTQSVETLCKASD</sequence>
<dbReference type="Proteomes" id="UP001329430">
    <property type="component" value="Chromosome 5"/>
</dbReference>
<dbReference type="EMBL" id="JAVRBK010000005">
    <property type="protein sequence ID" value="KAK5643395.1"/>
    <property type="molecule type" value="Genomic_DNA"/>
</dbReference>
<dbReference type="PANTHER" id="PTHR46409:SF1">
    <property type="entry name" value="HTH PSQ-TYPE DOMAIN-CONTAINING PROTEIN"/>
    <property type="match status" value="1"/>
</dbReference>
<accession>A0AAN7V7N8</accession>
<name>A0AAN7V7N8_9COLE</name>
<keyword evidence="2" id="KW-1185">Reference proteome</keyword>